<comment type="caution">
    <text evidence="1">The sequence shown here is derived from an EMBL/GenBank/DDBJ whole genome shotgun (WGS) entry which is preliminary data.</text>
</comment>
<evidence type="ECO:0000313" key="2">
    <source>
        <dbReference type="Proteomes" id="UP000324222"/>
    </source>
</evidence>
<reference evidence="1 2" key="1">
    <citation type="submission" date="2019-05" db="EMBL/GenBank/DDBJ databases">
        <title>Another draft genome of Portunus trituberculatus and its Hox gene families provides insights of decapod evolution.</title>
        <authorList>
            <person name="Jeong J.-H."/>
            <person name="Song I."/>
            <person name="Kim S."/>
            <person name="Choi T."/>
            <person name="Kim D."/>
            <person name="Ryu S."/>
            <person name="Kim W."/>
        </authorList>
    </citation>
    <scope>NUCLEOTIDE SEQUENCE [LARGE SCALE GENOMIC DNA]</scope>
    <source>
        <tissue evidence="1">Muscle</tissue>
    </source>
</reference>
<dbReference type="Proteomes" id="UP000324222">
    <property type="component" value="Unassembled WGS sequence"/>
</dbReference>
<accession>A0A5B7H1L1</accession>
<dbReference type="EMBL" id="VSRR010021259">
    <property type="protein sequence ID" value="MPC63789.1"/>
    <property type="molecule type" value="Genomic_DNA"/>
</dbReference>
<keyword evidence="2" id="KW-1185">Reference proteome</keyword>
<name>A0A5B7H1L1_PORTR</name>
<gene>
    <name evidence="1" type="ORF">E2C01_057891</name>
</gene>
<dbReference type="AlphaFoldDB" id="A0A5B7H1L1"/>
<sequence length="280" mass="30871">MPNITSWTDQVLATWAGAASNKEQDVLEFLSALAKANKDILHPAEELRCRLLLLRRQVVVDSLPRTFSDREKHQLLSSPFSNLLFDPAVVARVQEDEHLAAQQRALSSVVRGLASSFRGPLLQGDPFGPGVLAVVDPMAGVDLAREVVCSPVPVGACLQQHWREWMEINLPKSDLVPSQRKQYLGMVLDSVRALVFPSPDRINRFLSVVQNFLASLERLVPGSRTGFLCLWTIFECCRNGPLCSASLIATSFTSRQGLFTFTCGDSLASLLEDMLFAEGC</sequence>
<organism evidence="1 2">
    <name type="scientific">Portunus trituberculatus</name>
    <name type="common">Swimming crab</name>
    <name type="synonym">Neptunus trituberculatus</name>
    <dbReference type="NCBI Taxonomy" id="210409"/>
    <lineage>
        <taxon>Eukaryota</taxon>
        <taxon>Metazoa</taxon>
        <taxon>Ecdysozoa</taxon>
        <taxon>Arthropoda</taxon>
        <taxon>Crustacea</taxon>
        <taxon>Multicrustacea</taxon>
        <taxon>Malacostraca</taxon>
        <taxon>Eumalacostraca</taxon>
        <taxon>Eucarida</taxon>
        <taxon>Decapoda</taxon>
        <taxon>Pleocyemata</taxon>
        <taxon>Brachyura</taxon>
        <taxon>Eubrachyura</taxon>
        <taxon>Portunoidea</taxon>
        <taxon>Portunidae</taxon>
        <taxon>Portuninae</taxon>
        <taxon>Portunus</taxon>
    </lineage>
</organism>
<protein>
    <submittedName>
        <fullName evidence="1">Uncharacterized protein</fullName>
    </submittedName>
</protein>
<proteinExistence type="predicted"/>
<evidence type="ECO:0000313" key="1">
    <source>
        <dbReference type="EMBL" id="MPC63789.1"/>
    </source>
</evidence>